<name>A0A9X2WNC8_9GAMM</name>
<comment type="caution">
    <text evidence="1">The sequence shown here is derived from an EMBL/GenBank/DDBJ whole genome shotgun (WGS) entry which is preliminary data.</text>
</comment>
<evidence type="ECO:0000313" key="2">
    <source>
        <dbReference type="Proteomes" id="UP001155546"/>
    </source>
</evidence>
<evidence type="ECO:0000313" key="1">
    <source>
        <dbReference type="EMBL" id="MCT7942523.1"/>
    </source>
</evidence>
<protein>
    <submittedName>
        <fullName evidence="1">Uncharacterized protein</fullName>
    </submittedName>
</protein>
<reference evidence="1" key="1">
    <citation type="journal article" date="2023" name="Int. J. Syst. Evol. Microbiol.">
        <title>&lt;i&gt;Shewanella septentrionalis&lt;/i&gt; sp. nov. and &lt;i&gt;Shewanella holmiensis&lt;/i&gt; sp. nov., isolated from Baltic Sea water and sediments.</title>
        <authorList>
            <person name="Martin-Rodriguez A.J."/>
            <person name="Thorell K."/>
            <person name="Joffre E."/>
            <person name="Jensie-Markopoulos S."/>
            <person name="Moore E.R.B."/>
            <person name="Sjoling A."/>
        </authorList>
    </citation>
    <scope>NUCLEOTIDE SEQUENCE</scope>
    <source>
        <strain evidence="1">SP1S2-7</strain>
    </source>
</reference>
<dbReference type="EMBL" id="JAMTCD010000015">
    <property type="protein sequence ID" value="MCT7942523.1"/>
    <property type="molecule type" value="Genomic_DNA"/>
</dbReference>
<proteinExistence type="predicted"/>
<keyword evidence="2" id="KW-1185">Reference proteome</keyword>
<accession>A0A9X2WNC8</accession>
<dbReference type="Pfam" id="PF22098">
    <property type="entry name" value="DUF6942"/>
    <property type="match status" value="1"/>
</dbReference>
<organism evidence="1 2">
    <name type="scientific">Shewanella holmiensis</name>
    <dbReference type="NCBI Taxonomy" id="2952222"/>
    <lineage>
        <taxon>Bacteria</taxon>
        <taxon>Pseudomonadati</taxon>
        <taxon>Pseudomonadota</taxon>
        <taxon>Gammaproteobacteria</taxon>
        <taxon>Alteromonadales</taxon>
        <taxon>Shewanellaceae</taxon>
        <taxon>Shewanella</taxon>
    </lineage>
</organism>
<dbReference type="AlphaFoldDB" id="A0A9X2WNC8"/>
<gene>
    <name evidence="1" type="ORF">NE535_12030</name>
</gene>
<dbReference type="InterPro" id="IPR054222">
    <property type="entry name" value="DUF6942"/>
</dbReference>
<dbReference type="Proteomes" id="UP001155546">
    <property type="component" value="Unassembled WGS sequence"/>
</dbReference>
<dbReference type="RefSeq" id="WP_261298890.1">
    <property type="nucleotide sequence ID" value="NZ_JAMTCD010000015.1"/>
</dbReference>
<sequence>MKMLDENSSTPESISHYFGASTPKIIFYLPSAPIIPKHWLAINEQAIAQLIHANGNHWRKIMVIISKLVCKEFSDWRKVQPSLFQQNSAAHVPLAIVIVHDSFEKADDLALDPNIMHIICGKNTFSRFTFENIKLDQNLSLNEKQTIQYHHPIFLTPYLDYRQFPNALIALLRPLLHQNN</sequence>